<feature type="region of interest" description="Disordered" evidence="1">
    <location>
        <begin position="1462"/>
        <end position="1487"/>
    </location>
</feature>
<feature type="compositionally biased region" description="Basic and acidic residues" evidence="1">
    <location>
        <begin position="1507"/>
        <end position="1522"/>
    </location>
</feature>
<name>A0A5C3ETS0_9BASI</name>
<feature type="region of interest" description="Disordered" evidence="1">
    <location>
        <begin position="1224"/>
        <end position="1271"/>
    </location>
</feature>
<feature type="region of interest" description="Disordered" evidence="1">
    <location>
        <begin position="704"/>
        <end position="751"/>
    </location>
</feature>
<feature type="region of interest" description="Disordered" evidence="1">
    <location>
        <begin position="184"/>
        <end position="231"/>
    </location>
</feature>
<accession>A0A5C3ETS0</accession>
<sequence>MIPTNTRQDAQLAQLVVTAKRNAQDLADLCFEVANLAKAGSSLLPLKQAAPHIPGETRRAFTKVLRQIMGVTEGTIPLYKPFEPEHFTLSHNVALFEHIRDKLKNEPFTLMPLCIDWQTYEYNNKIEDALVEWAAKRIDGHRCEMSKPCGTTRKGARSAAQLQVQEPVAGSSLADDDEGEILPVGGTFQSWASSGKRGRVSPADEERKRRDRRSSGRLSGTHSSSGEDDMLSERELLLELVKQGSRTLSMIEDLQHDAEESKAADMRQDAQLAQLVATAKRNAQDLADLCFEVANLAEAGAGLSLSKQAAPHIPGETKRAFTKVLRHIMGVTEGTIPLYKPFEPEHFTLSHNVALFEHIRDKLKNEPFTLMPLCIDWQTYEYNNKIEDALVEWAAKRIDGHRCEMSKPCGTTRKGARSAAQLQVQEPVAGSSLADDDEGEILPVGGTFQSWASSGKRGRVSPADEERKRRDRRSSGRLSGTHSSSGEDDMLSERELLLELVKQGNRTLSMIEDLQHDAEESKAADMRQDAQLAQLVATAKRNAQDLADLCFEVANLAEAGAGLSLSKQAAPHIPGETKRAFTKVLRHIMGVTEGTIPLYKPFEPEHFTLSHNVALFEHIRDKLKNEPFTLMPLCIDWQTYEYNNKIEDALVEWAAKRIDGHRCEMSKPCGTTRKGARSAAQLQVQEPVAGSSLADDDEGEILPVGGTFQSWASSGKRGRVSPADEERKRRDRRSSGRLSGTHSSSGEDDMLSERELLLELVKQGNRTLSMIEDLQHDAEESKAADMRQDAQLAQLVATAKRNAQDLADLCFEVANLAEAGAGLSLSKQAAPHIPGETKRAFTKVLRHIMGVTEGTIPLYKPFEPEHFTLSHNVALFEHIRDKLKNEPFTLMPLCIDWQTYEYNNKIEDALVEWAAKRIDGHRCEMSKPCGTTRKGARSAAQLQVQEPVAGSSLADDDEGEILPVGGTFQSWASSGKRGRVSPADEERKRRDRRSSGRLSGTHSSSGEDDMLSERELLLELVKQGNRTLSMIEDLQHDAEESKAADMRQDAQLAQLVATAKRNAQDLADLCFEVANLAEAGAGLSLSKQAAPHIPGETKRAFTKVLRHIMGVTEGTIPLYKPFEPEHFTLSHNVALFEHIRDKLKNEPFTLMPLCIDWQTYEYNNKIEDALVEWAAKRIDGHRCEMSKPCGTTRKGARSAAQLQVQEPVAGSSLADDDEGEILPVGGTFQSWASSGKRGRVSPADEERKRRDRRSSGRLSGTHSSSGEDDMLSERELLLELVKQGNRTLSMIEDLQHDAEESKAADMRQDAQLAQLVATAKRNAQDLADLCFEVANLAEAGAGLSLSKQAAPHIPGETKRAFTKVLRHIMGVTEGTIPLYKPFEPEHFTLSHNVALFEHIRDKLKNEPFTLMPLCIDWQTYEYNDEIKDALVEWAGERIDGHCREYGVADNIPLNVIKEGRRFSMRSHRRHSRADPKKAAKEKKRQNLVKYKQRRKDLSITRKEAIKQMIDHDPKDDPRKDSLQQDIVSDELSVNDDDAGSNADDEEDGEAGEGLSRQQRIVGLRLWQIQLPAWGSKERAETMAKCDAIAATPGRLKKRHVVTALAQSGLSSVGQRGRRFPKPR</sequence>
<evidence type="ECO:0000313" key="3">
    <source>
        <dbReference type="Proteomes" id="UP000323386"/>
    </source>
</evidence>
<feature type="region of interest" description="Disordered" evidence="1">
    <location>
        <begin position="1507"/>
        <end position="1554"/>
    </location>
</feature>
<keyword evidence="3" id="KW-1185">Reference proteome</keyword>
<feature type="region of interest" description="Disordered" evidence="1">
    <location>
        <begin position="444"/>
        <end position="491"/>
    </location>
</feature>
<dbReference type="Proteomes" id="UP000323386">
    <property type="component" value="Unassembled WGS sequence"/>
</dbReference>
<organism evidence="2 3">
    <name type="scientific">Pseudozyma flocculosa</name>
    <dbReference type="NCBI Taxonomy" id="84751"/>
    <lineage>
        <taxon>Eukaryota</taxon>
        <taxon>Fungi</taxon>
        <taxon>Dikarya</taxon>
        <taxon>Basidiomycota</taxon>
        <taxon>Ustilaginomycotina</taxon>
        <taxon>Ustilaginomycetes</taxon>
        <taxon>Ustilaginales</taxon>
        <taxon>Ustilaginaceae</taxon>
        <taxon>Pseudozyma</taxon>
    </lineage>
</organism>
<proteinExistence type="predicted"/>
<evidence type="ECO:0000256" key="1">
    <source>
        <dbReference type="SAM" id="MobiDB-lite"/>
    </source>
</evidence>
<dbReference type="EMBL" id="OOIP01000001">
    <property type="protein sequence ID" value="SPO34926.1"/>
    <property type="molecule type" value="Genomic_DNA"/>
</dbReference>
<gene>
    <name evidence="2" type="ORF">PSFLO_00397</name>
</gene>
<protein>
    <submittedName>
        <fullName evidence="2">Uncharacterized protein</fullName>
    </submittedName>
</protein>
<feature type="compositionally biased region" description="Basic residues" evidence="1">
    <location>
        <begin position="1462"/>
        <end position="1471"/>
    </location>
</feature>
<reference evidence="2 3" key="1">
    <citation type="submission" date="2018-03" db="EMBL/GenBank/DDBJ databases">
        <authorList>
            <person name="Guldener U."/>
        </authorList>
    </citation>
    <scope>NUCLEOTIDE SEQUENCE [LARGE SCALE GENOMIC DNA]</scope>
    <source>
        <strain evidence="2 3">DAOM196992</strain>
    </source>
</reference>
<feature type="compositionally biased region" description="Acidic residues" evidence="1">
    <location>
        <begin position="1532"/>
        <end position="1550"/>
    </location>
</feature>
<evidence type="ECO:0000313" key="2">
    <source>
        <dbReference type="EMBL" id="SPO34926.1"/>
    </source>
</evidence>
<feature type="region of interest" description="Disordered" evidence="1">
    <location>
        <begin position="964"/>
        <end position="1011"/>
    </location>
</feature>